<gene>
    <name evidence="2" type="ORF">ALSL_1311</name>
</gene>
<reference evidence="3" key="1">
    <citation type="submission" date="2018-04" db="EMBL/GenBank/DDBJ databases">
        <authorList>
            <person name="Watanabe M."/>
            <person name="Kojima H."/>
        </authorList>
    </citation>
    <scope>NUCLEOTIDE SEQUENCE [LARGE SCALE GENOMIC DNA]</scope>
    <source>
        <strain evidence="3">Dysh456</strain>
    </source>
</reference>
<evidence type="ECO:0000256" key="1">
    <source>
        <dbReference type="SAM" id="MobiDB-lite"/>
    </source>
</evidence>
<reference evidence="3" key="2">
    <citation type="submission" date="2018-06" db="EMBL/GenBank/DDBJ databases">
        <title>Genome sequence of Rhodanobacteraceae bacterium strain Dysh456.</title>
        <authorList>
            <person name="Fukui M."/>
        </authorList>
    </citation>
    <scope>NUCLEOTIDE SEQUENCE [LARGE SCALE GENOMIC DNA]</scope>
    <source>
        <strain evidence="3">Dysh456</strain>
    </source>
</reference>
<evidence type="ECO:0000313" key="3">
    <source>
        <dbReference type="Proteomes" id="UP000270530"/>
    </source>
</evidence>
<dbReference type="Proteomes" id="UP000270530">
    <property type="component" value="Chromosome"/>
</dbReference>
<organism evidence="2 3">
    <name type="scientific">Aerosticca soli</name>
    <dbReference type="NCBI Taxonomy" id="2010829"/>
    <lineage>
        <taxon>Bacteria</taxon>
        <taxon>Pseudomonadati</taxon>
        <taxon>Pseudomonadota</taxon>
        <taxon>Gammaproteobacteria</taxon>
        <taxon>Lysobacterales</taxon>
        <taxon>Rhodanobacteraceae</taxon>
        <taxon>Aerosticca</taxon>
    </lineage>
</organism>
<protein>
    <submittedName>
        <fullName evidence="2">Uncharacterized protein</fullName>
    </submittedName>
</protein>
<dbReference type="EMBL" id="AP018560">
    <property type="protein sequence ID" value="BBD79969.1"/>
    <property type="molecule type" value="Genomic_DNA"/>
</dbReference>
<feature type="compositionally biased region" description="Basic and acidic residues" evidence="1">
    <location>
        <begin position="34"/>
        <end position="43"/>
    </location>
</feature>
<sequence length="43" mass="5154">MGDGCGRRHERWQGPRPRGREPCHAGNRGRRHKESNYTDRYIF</sequence>
<evidence type="ECO:0000313" key="2">
    <source>
        <dbReference type="EMBL" id="BBD79969.1"/>
    </source>
</evidence>
<dbReference type="KEGG" id="rbd:ALSL_1311"/>
<feature type="compositionally biased region" description="Basic and acidic residues" evidence="1">
    <location>
        <begin position="1"/>
        <end position="23"/>
    </location>
</feature>
<keyword evidence="3" id="KW-1185">Reference proteome</keyword>
<feature type="region of interest" description="Disordered" evidence="1">
    <location>
        <begin position="1"/>
        <end position="43"/>
    </location>
</feature>
<accession>A0A2Z6E666</accession>
<proteinExistence type="predicted"/>
<dbReference type="AlphaFoldDB" id="A0A2Z6E666"/>
<name>A0A2Z6E666_9GAMM</name>